<dbReference type="Proteomes" id="UP000184240">
    <property type="component" value="Unassembled WGS sequence"/>
</dbReference>
<gene>
    <name evidence="2" type="ORF">DSM01_3102</name>
    <name evidence="3" type="ORF">SAMN04487999_3309</name>
</gene>
<evidence type="ECO:0000313" key="2">
    <source>
        <dbReference type="EMBL" id="RXG27292.1"/>
    </source>
</evidence>
<protein>
    <recommendedName>
        <fullName evidence="6">Glycoside hydrolase</fullName>
    </recommendedName>
</protein>
<organism evidence="3 4">
    <name type="scientific">Leeuwenhoekiella palythoae</name>
    <dbReference type="NCBI Taxonomy" id="573501"/>
    <lineage>
        <taxon>Bacteria</taxon>
        <taxon>Pseudomonadati</taxon>
        <taxon>Bacteroidota</taxon>
        <taxon>Flavobacteriia</taxon>
        <taxon>Flavobacteriales</taxon>
        <taxon>Flavobacteriaceae</taxon>
        <taxon>Leeuwenhoekiella</taxon>
    </lineage>
</organism>
<dbReference type="Gene3D" id="3.20.20.80">
    <property type="entry name" value="Glycosidases"/>
    <property type="match status" value="1"/>
</dbReference>
<accession>A0A1M5ZNP6</accession>
<reference evidence="3" key="1">
    <citation type="submission" date="2016-11" db="EMBL/GenBank/DDBJ databases">
        <authorList>
            <person name="Jaros S."/>
            <person name="Januszkiewicz K."/>
            <person name="Wedrychowicz H."/>
        </authorList>
    </citation>
    <scope>NUCLEOTIDE SEQUENCE [LARGE SCALE GENOMIC DNA]</scope>
    <source>
        <strain evidence="3">DSM 19859</strain>
    </source>
</reference>
<evidence type="ECO:0000256" key="1">
    <source>
        <dbReference type="SAM" id="SignalP"/>
    </source>
</evidence>
<evidence type="ECO:0000313" key="4">
    <source>
        <dbReference type="Proteomes" id="UP000184240"/>
    </source>
</evidence>
<evidence type="ECO:0000313" key="5">
    <source>
        <dbReference type="Proteomes" id="UP000290037"/>
    </source>
</evidence>
<name>A0A1M5ZNP6_9FLAO</name>
<dbReference type="AlphaFoldDB" id="A0A1M5ZNP6"/>
<dbReference type="RefSeq" id="WP_072984993.1">
    <property type="nucleotide sequence ID" value="NZ_FQXT01000007.1"/>
</dbReference>
<dbReference type="CDD" id="cd19608">
    <property type="entry name" value="GH113_mannanase-like"/>
    <property type="match status" value="1"/>
</dbReference>
<sequence length="341" mass="39531">MKKLTFFITFCILAICLLGCSATTVVKDKINGVSFVASRDTLQQKNIDPILNIGANAAAIMPFGFIRDKNHPQLQFNSERQWYGERYEGVKQYIELLHQNAIDVMLKPHIWIWHGEFTGDMQMNSEADWKLFENSYEEFILLYAQLAEETQTEILCIGTELFNFVDQRPEFWQQLIKNVRAIYSGKITYAENWDKVDRVPFWSDLDFIGVDAYFPVAEAQTPTVKEAIAGWIPHKKVIASLSKQNNIPVLFTEFGYRSADYAGKEPWASDRHEGAMNTKAQVNLYQALFETFWDEPWFAGGYAWKWFHDHERATATGNNRFTPQGKEAEMLLKKWYLNSVN</sequence>
<evidence type="ECO:0008006" key="6">
    <source>
        <dbReference type="Google" id="ProtNLM"/>
    </source>
</evidence>
<dbReference type="Pfam" id="PF22612">
    <property type="entry name" value="GH113"/>
    <property type="match status" value="1"/>
</dbReference>
<dbReference type="STRING" id="573501.SAMN04487999_3309"/>
<reference evidence="2 5" key="3">
    <citation type="submission" date="2018-07" db="EMBL/GenBank/DDBJ databases">
        <title>Leeuwenhoekiella genomics.</title>
        <authorList>
            <person name="Tahon G."/>
            <person name="Willems A."/>
        </authorList>
    </citation>
    <scope>NUCLEOTIDE SEQUENCE [LARGE SCALE GENOMIC DNA]</scope>
    <source>
        <strain evidence="2 5">LMG 24856</strain>
    </source>
</reference>
<dbReference type="EMBL" id="FQXT01000007">
    <property type="protein sequence ID" value="SHI25907.1"/>
    <property type="molecule type" value="Genomic_DNA"/>
</dbReference>
<feature type="chain" id="PRO_5012386930" description="Glycoside hydrolase" evidence="1">
    <location>
        <begin position="27"/>
        <end position="341"/>
    </location>
</feature>
<proteinExistence type="predicted"/>
<evidence type="ECO:0000313" key="3">
    <source>
        <dbReference type="EMBL" id="SHI25907.1"/>
    </source>
</evidence>
<feature type="signal peptide" evidence="1">
    <location>
        <begin position="1"/>
        <end position="26"/>
    </location>
</feature>
<dbReference type="InterPro" id="IPR017853">
    <property type="entry name" value="GH"/>
</dbReference>
<dbReference type="Proteomes" id="UP000290037">
    <property type="component" value="Unassembled WGS sequence"/>
</dbReference>
<dbReference type="SUPFAM" id="SSF51445">
    <property type="entry name" value="(Trans)glycosidases"/>
    <property type="match status" value="1"/>
</dbReference>
<dbReference type="InterPro" id="IPR055151">
    <property type="entry name" value="GH113"/>
</dbReference>
<reference evidence="4" key="2">
    <citation type="submission" date="2016-11" db="EMBL/GenBank/DDBJ databases">
        <authorList>
            <person name="Varghese N."/>
            <person name="Submissions S."/>
        </authorList>
    </citation>
    <scope>NUCLEOTIDE SEQUENCE [LARGE SCALE GENOMIC DNA]</scope>
    <source>
        <strain evidence="4">DSM 19859</strain>
    </source>
</reference>
<keyword evidence="5" id="KW-1185">Reference proteome</keyword>
<keyword evidence="1" id="KW-0732">Signal</keyword>
<dbReference type="EMBL" id="QOVN01000008">
    <property type="protein sequence ID" value="RXG27292.1"/>
    <property type="molecule type" value="Genomic_DNA"/>
</dbReference>
<dbReference type="OrthoDB" id="9773531at2"/>